<accession>A0A0C3C6V9</accession>
<reference evidence="2" key="2">
    <citation type="submission" date="2015-01" db="EMBL/GenBank/DDBJ databases">
        <title>Evolutionary Origins and Diversification of the Mycorrhizal Mutualists.</title>
        <authorList>
            <consortium name="DOE Joint Genome Institute"/>
            <consortium name="Mycorrhizal Genomics Consortium"/>
            <person name="Kohler A."/>
            <person name="Kuo A."/>
            <person name="Nagy L.G."/>
            <person name="Floudas D."/>
            <person name="Copeland A."/>
            <person name="Barry K.W."/>
            <person name="Cichocki N."/>
            <person name="Veneault-Fourrey C."/>
            <person name="LaButti K."/>
            <person name="Lindquist E.A."/>
            <person name="Lipzen A."/>
            <person name="Lundell T."/>
            <person name="Morin E."/>
            <person name="Murat C."/>
            <person name="Riley R."/>
            <person name="Ohm R."/>
            <person name="Sun H."/>
            <person name="Tunlid A."/>
            <person name="Henrissat B."/>
            <person name="Grigoriev I.V."/>
            <person name="Hibbett D.S."/>
            <person name="Martin F."/>
        </authorList>
    </citation>
    <scope>NUCLEOTIDE SEQUENCE [LARGE SCALE GENOMIC DNA]</scope>
    <source>
        <strain evidence="2">Zn</strain>
    </source>
</reference>
<organism evidence="1 2">
    <name type="scientific">Oidiodendron maius (strain Zn)</name>
    <dbReference type="NCBI Taxonomy" id="913774"/>
    <lineage>
        <taxon>Eukaryota</taxon>
        <taxon>Fungi</taxon>
        <taxon>Dikarya</taxon>
        <taxon>Ascomycota</taxon>
        <taxon>Pezizomycotina</taxon>
        <taxon>Leotiomycetes</taxon>
        <taxon>Leotiomycetes incertae sedis</taxon>
        <taxon>Myxotrichaceae</taxon>
        <taxon>Oidiodendron</taxon>
    </lineage>
</organism>
<protein>
    <submittedName>
        <fullName evidence="1">Uncharacterized protein</fullName>
    </submittedName>
</protein>
<evidence type="ECO:0000313" key="1">
    <source>
        <dbReference type="EMBL" id="KIM94598.1"/>
    </source>
</evidence>
<keyword evidence="2" id="KW-1185">Reference proteome</keyword>
<sequence length="467" mass="53073">MTPNTPPLAVIRAENIALLYLLHSVPVPPSRNPIESLPIRQNGYKLSFLRERSLVGTLAFLSNLKDGPDHIPAVCVEEDPDSVSLNVLVAVNKAKPSDGKEILKKLRIGFERIFALLSKVSDGDENPVVEDRIFTAIISMCSVRILCRLRFISNSRKAPRQPIKELLQEAIKSVRQLKSETGQDGKLLLISSSFTQRAKEVIKLVDAWLKHRTPARLEELVDGVHRLWQGGELQVLFRKISNRTMGPASRKNLLNTMGKVARYREAARFLYRTAKKFPLVRQMKIVPINLPQNAFRRVPESQYSPTLTSTVSRINSLYGQRWDVGHICRLLNVSEVEASDRFAQQTLKTLRDAKIHAEIQLLFYCELKSSKLPPRVVCSTKDACYLCNAFISMHGKIHTPRCHGKLYPGWRLPFSSALEEREKRFNRKLAHYIRNSLTTLLLRRQKTVYPDPNESTLLTLPVSVSTL</sequence>
<reference evidence="1 2" key="1">
    <citation type="submission" date="2014-04" db="EMBL/GenBank/DDBJ databases">
        <authorList>
            <consortium name="DOE Joint Genome Institute"/>
            <person name="Kuo A."/>
            <person name="Martino E."/>
            <person name="Perotto S."/>
            <person name="Kohler A."/>
            <person name="Nagy L.G."/>
            <person name="Floudas D."/>
            <person name="Copeland A."/>
            <person name="Barry K.W."/>
            <person name="Cichocki N."/>
            <person name="Veneault-Fourrey C."/>
            <person name="LaButti K."/>
            <person name="Lindquist E.A."/>
            <person name="Lipzen A."/>
            <person name="Lundell T."/>
            <person name="Morin E."/>
            <person name="Murat C."/>
            <person name="Sun H."/>
            <person name="Tunlid A."/>
            <person name="Henrissat B."/>
            <person name="Grigoriev I.V."/>
            <person name="Hibbett D.S."/>
            <person name="Martin F."/>
            <person name="Nordberg H.P."/>
            <person name="Cantor M.N."/>
            <person name="Hua S.X."/>
        </authorList>
    </citation>
    <scope>NUCLEOTIDE SEQUENCE [LARGE SCALE GENOMIC DNA]</scope>
    <source>
        <strain evidence="1 2">Zn</strain>
    </source>
</reference>
<dbReference type="EMBL" id="KN832889">
    <property type="protein sequence ID" value="KIM94598.1"/>
    <property type="molecule type" value="Genomic_DNA"/>
</dbReference>
<dbReference type="OrthoDB" id="4851849at2759"/>
<dbReference type="AlphaFoldDB" id="A0A0C3C6V9"/>
<gene>
    <name evidence="1" type="ORF">OIDMADRAFT_172370</name>
</gene>
<proteinExistence type="predicted"/>
<dbReference type="HOGENOM" id="CLU_013219_0_1_1"/>
<name>A0A0C3C6V9_OIDMZ</name>
<dbReference type="InParanoid" id="A0A0C3C6V9"/>
<evidence type="ECO:0000313" key="2">
    <source>
        <dbReference type="Proteomes" id="UP000054321"/>
    </source>
</evidence>
<dbReference type="Proteomes" id="UP000054321">
    <property type="component" value="Unassembled WGS sequence"/>
</dbReference>
<feature type="non-terminal residue" evidence="1">
    <location>
        <position position="467"/>
    </location>
</feature>
<dbReference type="Pfam" id="PF14441">
    <property type="entry name" value="OTT_1508_deam"/>
    <property type="match status" value="1"/>
</dbReference>
<dbReference type="InterPro" id="IPR027796">
    <property type="entry name" value="OTT_1508_deam-like"/>
</dbReference>